<feature type="domain" description="ABC transmembrane type-1" evidence="8">
    <location>
        <begin position="112"/>
        <end position="321"/>
    </location>
</feature>
<keyword evidence="4 7" id="KW-0812">Transmembrane</keyword>
<evidence type="ECO:0000313" key="10">
    <source>
        <dbReference type="Proteomes" id="UP000198122"/>
    </source>
</evidence>
<name>A0A212SZF8_9MICO</name>
<feature type="transmembrane region" description="Helical" evidence="7">
    <location>
        <begin position="256"/>
        <end position="278"/>
    </location>
</feature>
<evidence type="ECO:0000256" key="1">
    <source>
        <dbReference type="ARBA" id="ARBA00004651"/>
    </source>
</evidence>
<dbReference type="Pfam" id="PF19300">
    <property type="entry name" value="BPD_transp_1_N"/>
    <property type="match status" value="1"/>
</dbReference>
<dbReference type="PANTHER" id="PTHR30465">
    <property type="entry name" value="INNER MEMBRANE ABC TRANSPORTER"/>
    <property type="match status" value="1"/>
</dbReference>
<dbReference type="PANTHER" id="PTHR30465:SF0">
    <property type="entry name" value="OLIGOPEPTIDE TRANSPORT SYSTEM PERMEASE PROTEIN APPB"/>
    <property type="match status" value="1"/>
</dbReference>
<keyword evidence="10" id="KW-1185">Reference proteome</keyword>
<keyword evidence="6 7" id="KW-0472">Membrane</keyword>
<evidence type="ECO:0000256" key="6">
    <source>
        <dbReference type="ARBA" id="ARBA00023136"/>
    </source>
</evidence>
<evidence type="ECO:0000256" key="2">
    <source>
        <dbReference type="ARBA" id="ARBA00022448"/>
    </source>
</evidence>
<evidence type="ECO:0000256" key="4">
    <source>
        <dbReference type="ARBA" id="ARBA00022692"/>
    </source>
</evidence>
<keyword evidence="2 7" id="KW-0813">Transport</keyword>
<dbReference type="GO" id="GO:0055085">
    <property type="term" value="P:transmembrane transport"/>
    <property type="evidence" value="ECO:0007669"/>
    <property type="project" value="InterPro"/>
</dbReference>
<dbReference type="OrthoDB" id="147639at2"/>
<feature type="transmembrane region" description="Helical" evidence="7">
    <location>
        <begin position="298"/>
        <end position="324"/>
    </location>
</feature>
<dbReference type="RefSeq" id="WP_088817082.1">
    <property type="nucleotide sequence ID" value="NZ_FYEZ01000001.1"/>
</dbReference>
<feature type="transmembrane region" description="Helical" evidence="7">
    <location>
        <begin position="194"/>
        <end position="214"/>
    </location>
</feature>
<dbReference type="PROSITE" id="PS50928">
    <property type="entry name" value="ABC_TM1"/>
    <property type="match status" value="1"/>
</dbReference>
<dbReference type="InterPro" id="IPR035906">
    <property type="entry name" value="MetI-like_sf"/>
</dbReference>
<evidence type="ECO:0000256" key="7">
    <source>
        <dbReference type="RuleBase" id="RU363032"/>
    </source>
</evidence>
<dbReference type="Proteomes" id="UP000198122">
    <property type="component" value="Unassembled WGS sequence"/>
</dbReference>
<dbReference type="CDD" id="cd06261">
    <property type="entry name" value="TM_PBP2"/>
    <property type="match status" value="1"/>
</dbReference>
<dbReference type="Gene3D" id="1.10.3720.10">
    <property type="entry name" value="MetI-like"/>
    <property type="match status" value="1"/>
</dbReference>
<dbReference type="EMBL" id="FYEZ01000001">
    <property type="protein sequence ID" value="SNC59182.1"/>
    <property type="molecule type" value="Genomic_DNA"/>
</dbReference>
<comment type="subcellular location">
    <subcellularLocation>
        <location evidence="1 7">Cell membrane</location>
        <topology evidence="1 7">Multi-pass membrane protein</topology>
    </subcellularLocation>
</comment>
<dbReference type="AlphaFoldDB" id="A0A212SZF8"/>
<accession>A0A212SZF8</accession>
<evidence type="ECO:0000313" key="9">
    <source>
        <dbReference type="EMBL" id="SNC59182.1"/>
    </source>
</evidence>
<feature type="transmembrane region" description="Helical" evidence="7">
    <location>
        <begin position="111"/>
        <end position="136"/>
    </location>
</feature>
<protein>
    <submittedName>
        <fullName evidence="9">Peptide/nickel transport system permease protein</fullName>
    </submittedName>
</protein>
<feature type="transmembrane region" description="Helical" evidence="7">
    <location>
        <begin position="148"/>
        <end position="174"/>
    </location>
</feature>
<dbReference type="Pfam" id="PF00528">
    <property type="entry name" value="BPD_transp_1"/>
    <property type="match status" value="1"/>
</dbReference>
<keyword evidence="3" id="KW-1003">Cell membrane</keyword>
<comment type="similarity">
    <text evidence="7">Belongs to the binding-protein-dependent transport system permease family.</text>
</comment>
<dbReference type="SUPFAM" id="SSF161098">
    <property type="entry name" value="MetI-like"/>
    <property type="match status" value="1"/>
</dbReference>
<proteinExistence type="inferred from homology"/>
<evidence type="ECO:0000256" key="3">
    <source>
        <dbReference type="ARBA" id="ARBA00022475"/>
    </source>
</evidence>
<feature type="transmembrane region" description="Helical" evidence="7">
    <location>
        <begin position="9"/>
        <end position="29"/>
    </location>
</feature>
<evidence type="ECO:0000259" key="8">
    <source>
        <dbReference type="PROSITE" id="PS50928"/>
    </source>
</evidence>
<reference evidence="9 10" key="1">
    <citation type="submission" date="2017-06" db="EMBL/GenBank/DDBJ databases">
        <authorList>
            <person name="Kim H.J."/>
            <person name="Triplett B.A."/>
        </authorList>
    </citation>
    <scope>NUCLEOTIDE SEQUENCE [LARGE SCALE GENOMIC DNA]</scope>
    <source>
        <strain evidence="9 10">DSM 22179</strain>
    </source>
</reference>
<organism evidence="9 10">
    <name type="scientific">Kytococcus aerolatus</name>
    <dbReference type="NCBI Taxonomy" id="592308"/>
    <lineage>
        <taxon>Bacteria</taxon>
        <taxon>Bacillati</taxon>
        <taxon>Actinomycetota</taxon>
        <taxon>Actinomycetes</taxon>
        <taxon>Micrococcales</taxon>
        <taxon>Kytococcaceae</taxon>
        <taxon>Kytococcus</taxon>
    </lineage>
</organism>
<dbReference type="InterPro" id="IPR045621">
    <property type="entry name" value="BPD_transp_1_N"/>
</dbReference>
<evidence type="ECO:0000256" key="5">
    <source>
        <dbReference type="ARBA" id="ARBA00022989"/>
    </source>
</evidence>
<dbReference type="InterPro" id="IPR000515">
    <property type="entry name" value="MetI-like"/>
</dbReference>
<gene>
    <name evidence="9" type="ORF">SAMN05445756_0011</name>
</gene>
<sequence>MLVYILRRLAISAAVLFTVTVITFVVFFLGPSDPAGAICGDNPMCTPERVEEIRQSLGLDVPATQQFTDFVGGIFTGRTISQGEFVKECPAPCLGWSYAQDRPVRDMITEAFPVTASLVVGGMVVYVLAALALGVLAAKFRGTWVDRVIVGFSQFVTSIPYYVCALVFFLYGMVYTGIVPRSGWTEPWSDPVRWFTGLLGVWVFYGIWASAGYIRYVRASMIDVQNSDYVRTARSKGLSEFIISAKHALRAAITPFVTLVGMSVAMELQGAIFTERIFGLPGMGLLAINSFEQDDLPVIAGTVIVGAVLVTIGNLVVDILYSVLDPRVKLQ</sequence>
<dbReference type="GO" id="GO:0005886">
    <property type="term" value="C:plasma membrane"/>
    <property type="evidence" value="ECO:0007669"/>
    <property type="project" value="UniProtKB-SubCell"/>
</dbReference>
<keyword evidence="5 7" id="KW-1133">Transmembrane helix</keyword>